<keyword evidence="2" id="KW-1185">Reference proteome</keyword>
<protein>
    <submittedName>
        <fullName evidence="1">Uncharacterized protein</fullName>
    </submittedName>
</protein>
<name>A0ACB8B7Y6_9AGAM</name>
<dbReference type="Proteomes" id="UP000790709">
    <property type="component" value="Unassembled WGS sequence"/>
</dbReference>
<evidence type="ECO:0000313" key="2">
    <source>
        <dbReference type="Proteomes" id="UP000790709"/>
    </source>
</evidence>
<comment type="caution">
    <text evidence="1">The sequence shown here is derived from an EMBL/GenBank/DDBJ whole genome shotgun (WGS) entry which is preliminary data.</text>
</comment>
<sequence length="276" mass="30993">MLQFGTLYACIKVDGILPTAYGIETIAEEKKVTCWIPSEVGKTFSIVWQDTYEFRNYHQAGYVTIDGVPICGTTLPPLKIGEPLSYANCTSELTHLRTSDTSGRLLTFSNLQLTDDDTYIRSTLMGLGEIVLSIWRAEVICEVPLRPSQAMLNQVVHERTKKAYSHCVGFGNEVALPLIQGLDLRRVGTMPLATFVFRYRPLDRLIADGIAPSPIKREVAGDFEGRDRKPDNKTAQELQALKEHVKKLEKEIVHYRQSSSKRIKSEDCGEIVDLTN</sequence>
<reference evidence="1" key="1">
    <citation type="journal article" date="2021" name="New Phytol.">
        <title>Evolutionary innovations through gain and loss of genes in the ectomycorrhizal Boletales.</title>
        <authorList>
            <person name="Wu G."/>
            <person name="Miyauchi S."/>
            <person name="Morin E."/>
            <person name="Kuo A."/>
            <person name="Drula E."/>
            <person name="Varga T."/>
            <person name="Kohler A."/>
            <person name="Feng B."/>
            <person name="Cao Y."/>
            <person name="Lipzen A."/>
            <person name="Daum C."/>
            <person name="Hundley H."/>
            <person name="Pangilinan J."/>
            <person name="Johnson J."/>
            <person name="Barry K."/>
            <person name="LaButti K."/>
            <person name="Ng V."/>
            <person name="Ahrendt S."/>
            <person name="Min B."/>
            <person name="Choi I.G."/>
            <person name="Park H."/>
            <person name="Plett J.M."/>
            <person name="Magnuson J."/>
            <person name="Spatafora J.W."/>
            <person name="Nagy L.G."/>
            <person name="Henrissat B."/>
            <person name="Grigoriev I.V."/>
            <person name="Yang Z.L."/>
            <person name="Xu J."/>
            <person name="Martin F.M."/>
        </authorList>
    </citation>
    <scope>NUCLEOTIDE SEQUENCE</scope>
    <source>
        <strain evidence="1">KUC20120723A-06</strain>
    </source>
</reference>
<gene>
    <name evidence="1" type="ORF">BV22DRAFT_1038465</name>
</gene>
<dbReference type="EMBL" id="MU266519">
    <property type="protein sequence ID" value="KAH7921594.1"/>
    <property type="molecule type" value="Genomic_DNA"/>
</dbReference>
<accession>A0ACB8B7Y6</accession>
<proteinExistence type="predicted"/>
<evidence type="ECO:0000313" key="1">
    <source>
        <dbReference type="EMBL" id="KAH7921594.1"/>
    </source>
</evidence>
<organism evidence="1 2">
    <name type="scientific">Leucogyrophana mollusca</name>
    <dbReference type="NCBI Taxonomy" id="85980"/>
    <lineage>
        <taxon>Eukaryota</taxon>
        <taxon>Fungi</taxon>
        <taxon>Dikarya</taxon>
        <taxon>Basidiomycota</taxon>
        <taxon>Agaricomycotina</taxon>
        <taxon>Agaricomycetes</taxon>
        <taxon>Agaricomycetidae</taxon>
        <taxon>Boletales</taxon>
        <taxon>Boletales incertae sedis</taxon>
        <taxon>Leucogyrophana</taxon>
    </lineage>
</organism>